<gene>
    <name evidence="1" type="ORF">TM448A01027_0020</name>
</gene>
<name>A0A6H1ZM21_9ZZZZ</name>
<dbReference type="EMBL" id="MT144090">
    <property type="protein sequence ID" value="QJA48568.1"/>
    <property type="molecule type" value="Genomic_DNA"/>
</dbReference>
<proteinExistence type="predicted"/>
<dbReference type="AlphaFoldDB" id="A0A6H1ZM21"/>
<accession>A0A6H1ZM21</accession>
<organism evidence="1">
    <name type="scientific">viral metagenome</name>
    <dbReference type="NCBI Taxonomy" id="1070528"/>
    <lineage>
        <taxon>unclassified sequences</taxon>
        <taxon>metagenomes</taxon>
        <taxon>organismal metagenomes</taxon>
    </lineage>
</organism>
<evidence type="ECO:0000313" key="1">
    <source>
        <dbReference type="EMBL" id="QJA48568.1"/>
    </source>
</evidence>
<protein>
    <submittedName>
        <fullName evidence="1">Uncharacterized protein</fullName>
    </submittedName>
</protein>
<sequence>MMWEEKMIEHKIKIDHCVAEDDIYRNHTDEWNISVMVHRFNEGNKKVKYRQFLDSITMDANLCNLMYNTYEIGMYVFEYRLNWLVAHGYCNIRDYLEKNRKNIPKEFKRVANALIREKKNEIKQIKKGLCPPKNEERKAVIAGR</sequence>
<reference evidence="1" key="1">
    <citation type="submission" date="2020-03" db="EMBL/GenBank/DDBJ databases">
        <title>The deep terrestrial virosphere.</title>
        <authorList>
            <person name="Holmfeldt K."/>
            <person name="Nilsson E."/>
            <person name="Simone D."/>
            <person name="Lopez-Fernandez M."/>
            <person name="Wu X."/>
            <person name="de Brujin I."/>
            <person name="Lundin D."/>
            <person name="Andersson A."/>
            <person name="Bertilsson S."/>
            <person name="Dopson M."/>
        </authorList>
    </citation>
    <scope>NUCLEOTIDE SEQUENCE</scope>
    <source>
        <strain evidence="1">TM448A01027</strain>
    </source>
</reference>